<protein>
    <recommendedName>
        <fullName evidence="1">Glycoside hydrolase family 38 N-terminal domain-containing protein</fullName>
    </recommendedName>
</protein>
<dbReference type="InterPro" id="IPR050843">
    <property type="entry name" value="Glycosyl_Hydrlase_38"/>
</dbReference>
<dbReference type="GO" id="GO:0004559">
    <property type="term" value="F:alpha-mannosidase activity"/>
    <property type="evidence" value="ECO:0007669"/>
    <property type="project" value="InterPro"/>
</dbReference>
<dbReference type="Gene3D" id="3.20.110.10">
    <property type="entry name" value="Glycoside hydrolase 38, N terminal domain"/>
    <property type="match status" value="1"/>
</dbReference>
<name>A0A822BPW0_9BILA</name>
<organism evidence="2 3">
    <name type="scientific">Rotaria socialis</name>
    <dbReference type="NCBI Taxonomy" id="392032"/>
    <lineage>
        <taxon>Eukaryota</taxon>
        <taxon>Metazoa</taxon>
        <taxon>Spiralia</taxon>
        <taxon>Gnathifera</taxon>
        <taxon>Rotifera</taxon>
        <taxon>Eurotatoria</taxon>
        <taxon>Bdelloidea</taxon>
        <taxon>Philodinida</taxon>
        <taxon>Philodinidae</taxon>
        <taxon>Rotaria</taxon>
    </lineage>
</organism>
<feature type="domain" description="Glycoside hydrolase family 38 N-terminal" evidence="1">
    <location>
        <begin position="2"/>
        <end position="87"/>
    </location>
</feature>
<feature type="non-terminal residue" evidence="2">
    <location>
        <position position="87"/>
    </location>
</feature>
<sequence length="87" mass="10039">FWRWWNEQSNDTRNAVKQLVNEGRLEFISGGWSMNDEAATHYNSIIDQHALGAEFLHDTFGDCARPKIGWQIDPFGHSREMASLMAQ</sequence>
<dbReference type="AlphaFoldDB" id="A0A822BPW0"/>
<evidence type="ECO:0000259" key="1">
    <source>
        <dbReference type="Pfam" id="PF01074"/>
    </source>
</evidence>
<proteinExistence type="predicted"/>
<dbReference type="GO" id="GO:0005764">
    <property type="term" value="C:lysosome"/>
    <property type="evidence" value="ECO:0007669"/>
    <property type="project" value="TreeGrafter"/>
</dbReference>
<dbReference type="InterPro" id="IPR027291">
    <property type="entry name" value="Glyco_hydro_38_N_sf"/>
</dbReference>
<dbReference type="Pfam" id="PF01074">
    <property type="entry name" value="Glyco_hydro_38N"/>
    <property type="match status" value="1"/>
</dbReference>
<accession>A0A822BPW0</accession>
<dbReference type="GO" id="GO:0006013">
    <property type="term" value="P:mannose metabolic process"/>
    <property type="evidence" value="ECO:0007669"/>
    <property type="project" value="InterPro"/>
</dbReference>
<reference evidence="2" key="1">
    <citation type="submission" date="2021-02" db="EMBL/GenBank/DDBJ databases">
        <authorList>
            <person name="Nowell W R."/>
        </authorList>
    </citation>
    <scope>NUCLEOTIDE SEQUENCE</scope>
</reference>
<dbReference type="SUPFAM" id="SSF88713">
    <property type="entry name" value="Glycoside hydrolase/deacetylase"/>
    <property type="match status" value="1"/>
</dbReference>
<dbReference type="Proteomes" id="UP000663848">
    <property type="component" value="Unassembled WGS sequence"/>
</dbReference>
<dbReference type="PANTHER" id="PTHR11607:SF3">
    <property type="entry name" value="LYSOSOMAL ALPHA-MANNOSIDASE"/>
    <property type="match status" value="1"/>
</dbReference>
<evidence type="ECO:0000313" key="2">
    <source>
        <dbReference type="EMBL" id="CAF5030765.1"/>
    </source>
</evidence>
<dbReference type="InterPro" id="IPR011330">
    <property type="entry name" value="Glyco_hydro/deAcase_b/a-brl"/>
</dbReference>
<dbReference type="PANTHER" id="PTHR11607">
    <property type="entry name" value="ALPHA-MANNOSIDASE"/>
    <property type="match status" value="1"/>
</dbReference>
<feature type="non-terminal residue" evidence="2">
    <location>
        <position position="1"/>
    </location>
</feature>
<dbReference type="EMBL" id="CAJOBR010042827">
    <property type="protein sequence ID" value="CAF5030765.1"/>
    <property type="molecule type" value="Genomic_DNA"/>
</dbReference>
<comment type="caution">
    <text evidence="2">The sequence shown here is derived from an EMBL/GenBank/DDBJ whole genome shotgun (WGS) entry which is preliminary data.</text>
</comment>
<evidence type="ECO:0000313" key="3">
    <source>
        <dbReference type="Proteomes" id="UP000663848"/>
    </source>
</evidence>
<gene>
    <name evidence="2" type="ORF">QYT958_LOCUS40642</name>
</gene>
<dbReference type="InterPro" id="IPR000602">
    <property type="entry name" value="Glyco_hydro_38_N"/>
</dbReference>